<reference evidence="1 2" key="1">
    <citation type="journal article" date="2015" name="Proc. Natl. Acad. Sci. U.S.A.">
        <title>The resurrection genome of Boea hygrometrica: A blueprint for survival of dehydration.</title>
        <authorList>
            <person name="Xiao L."/>
            <person name="Yang G."/>
            <person name="Zhang L."/>
            <person name="Yang X."/>
            <person name="Zhao S."/>
            <person name="Ji Z."/>
            <person name="Zhou Q."/>
            <person name="Hu M."/>
            <person name="Wang Y."/>
            <person name="Chen M."/>
            <person name="Xu Y."/>
            <person name="Jin H."/>
            <person name="Xiao X."/>
            <person name="Hu G."/>
            <person name="Bao F."/>
            <person name="Hu Y."/>
            <person name="Wan P."/>
            <person name="Li L."/>
            <person name="Deng X."/>
            <person name="Kuang T."/>
            <person name="Xiang C."/>
            <person name="Zhu J.K."/>
            <person name="Oliver M.J."/>
            <person name="He Y."/>
        </authorList>
    </citation>
    <scope>NUCLEOTIDE SEQUENCE [LARGE SCALE GENOMIC DNA]</scope>
    <source>
        <strain evidence="2">cv. XS01</strain>
    </source>
</reference>
<sequence>MAAAFVQPLKSHSVADAAVNFTDTKPLKVCFSYAAYAKNLIHRLLSSKIPVEVGLSDAEFAAVESSFHVKFPPDLRSILREGLPIGPEFPNWRSSSKQQLDILINLPILEICREVSRKEFWIDSWGDKPDDGDKCVNIAKGFLKKAPVLVPIYRHFYIPGTPCVAGNPVFYVHDGVVKLWSFDIAGFFQQIEFTMRGNSDKVLRRPRLSDLLTAPAWAATEARRIELWSELGERVGNVATRGETGRSWSRELGGCLEAVCSRLREGGWKEEDVREMMMMDGCNDRTKCDDHHDENYEEYQGRMRRRVRLLSRRLLRGGWSVEDVAESFGFPEDYYRNGTAEEDESGFDQATHEYMTS</sequence>
<name>A0A2Z7B0A5_9LAMI</name>
<gene>
    <name evidence="1" type="ORF">F511_01917</name>
</gene>
<organism evidence="1 2">
    <name type="scientific">Dorcoceras hygrometricum</name>
    <dbReference type="NCBI Taxonomy" id="472368"/>
    <lineage>
        <taxon>Eukaryota</taxon>
        <taxon>Viridiplantae</taxon>
        <taxon>Streptophyta</taxon>
        <taxon>Embryophyta</taxon>
        <taxon>Tracheophyta</taxon>
        <taxon>Spermatophyta</taxon>
        <taxon>Magnoliopsida</taxon>
        <taxon>eudicotyledons</taxon>
        <taxon>Gunneridae</taxon>
        <taxon>Pentapetalae</taxon>
        <taxon>asterids</taxon>
        <taxon>lamiids</taxon>
        <taxon>Lamiales</taxon>
        <taxon>Gesneriaceae</taxon>
        <taxon>Didymocarpoideae</taxon>
        <taxon>Trichosporeae</taxon>
        <taxon>Loxocarpinae</taxon>
        <taxon>Dorcoceras</taxon>
    </lineage>
</organism>
<keyword evidence="2" id="KW-1185">Reference proteome</keyword>
<proteinExistence type="predicted"/>
<evidence type="ECO:0008006" key="3">
    <source>
        <dbReference type="Google" id="ProtNLM"/>
    </source>
</evidence>
<evidence type="ECO:0000313" key="2">
    <source>
        <dbReference type="Proteomes" id="UP000250235"/>
    </source>
</evidence>
<accession>A0A2Z7B0A5</accession>
<dbReference type="PANTHER" id="PTHR32011:SF6">
    <property type="entry name" value="KNR4_SMI1-LIKE DOMAIN-CONTAINING PROTEIN"/>
    <property type="match status" value="1"/>
</dbReference>
<evidence type="ECO:0000313" key="1">
    <source>
        <dbReference type="EMBL" id="KZV24947.1"/>
    </source>
</evidence>
<dbReference type="AlphaFoldDB" id="A0A2Z7B0A5"/>
<protein>
    <recommendedName>
        <fullName evidence="3">Knr4/Smi1-like domain-containing protein</fullName>
    </recommendedName>
</protein>
<dbReference type="PANTHER" id="PTHR32011">
    <property type="entry name" value="OS08G0472400 PROTEIN"/>
    <property type="match status" value="1"/>
</dbReference>
<dbReference type="Proteomes" id="UP000250235">
    <property type="component" value="Unassembled WGS sequence"/>
</dbReference>
<dbReference type="OrthoDB" id="1921190at2759"/>
<dbReference type="EMBL" id="KV012487">
    <property type="protein sequence ID" value="KZV24947.1"/>
    <property type="molecule type" value="Genomic_DNA"/>
</dbReference>